<accession>A0A0V1BQE5</accession>
<keyword evidence="2" id="KW-1185">Reference proteome</keyword>
<comment type="caution">
    <text evidence="1">The sequence shown here is derived from an EMBL/GenBank/DDBJ whole genome shotgun (WGS) entry which is preliminary data.</text>
</comment>
<evidence type="ECO:0000313" key="1">
    <source>
        <dbReference type="EMBL" id="KRY38675.1"/>
    </source>
</evidence>
<protein>
    <submittedName>
        <fullName evidence="1">Uncharacterized protein</fullName>
    </submittedName>
</protein>
<name>A0A0V1BQE5_TRISP</name>
<organism evidence="1 2">
    <name type="scientific">Trichinella spiralis</name>
    <name type="common">Trichina worm</name>
    <dbReference type="NCBI Taxonomy" id="6334"/>
    <lineage>
        <taxon>Eukaryota</taxon>
        <taxon>Metazoa</taxon>
        <taxon>Ecdysozoa</taxon>
        <taxon>Nematoda</taxon>
        <taxon>Enoplea</taxon>
        <taxon>Dorylaimia</taxon>
        <taxon>Trichinellida</taxon>
        <taxon>Trichinellidae</taxon>
        <taxon>Trichinella</taxon>
    </lineage>
</organism>
<gene>
    <name evidence="1" type="ORF">T01_9626</name>
</gene>
<sequence length="220" mass="25179">MAVEEAPLRVAIRTFRAPTDLDNNDTVRGRTNNHRTMASALDPLAAELEDPLALATGKPSSSTHRNRCCFASRHSNKGCLYLRTVYGHLHLCQNDEDNYAFYDRTHRNENKHHPFRALYAACSTRFILVTHVNKTKITDHVTFVDCAEFFKQFAQNLTVNNGHANVNSSNITRRSNRKPKILIFLHILNIHSTQLGKRHSSQAFLDLMRNFIVVLLNLFH</sequence>
<proteinExistence type="predicted"/>
<dbReference type="AlphaFoldDB" id="A0A0V1BQE5"/>
<dbReference type="EMBL" id="JYDH01000023">
    <property type="protein sequence ID" value="KRY38675.1"/>
    <property type="molecule type" value="Genomic_DNA"/>
</dbReference>
<evidence type="ECO:0000313" key="2">
    <source>
        <dbReference type="Proteomes" id="UP000054776"/>
    </source>
</evidence>
<dbReference type="InParanoid" id="A0A0V1BQE5"/>
<dbReference type="Proteomes" id="UP000054776">
    <property type="component" value="Unassembled WGS sequence"/>
</dbReference>
<reference evidence="1 2" key="1">
    <citation type="submission" date="2015-01" db="EMBL/GenBank/DDBJ databases">
        <title>Evolution of Trichinella species and genotypes.</title>
        <authorList>
            <person name="Korhonen P.K."/>
            <person name="Edoardo P."/>
            <person name="Giuseppe L.R."/>
            <person name="Gasser R.B."/>
        </authorList>
    </citation>
    <scope>NUCLEOTIDE SEQUENCE [LARGE SCALE GENOMIC DNA]</scope>
    <source>
        <strain evidence="1">ISS3</strain>
    </source>
</reference>